<organism evidence="2 3">
    <name type="scientific">Pseudomonas allii</name>
    <dbReference type="NCBI Taxonomy" id="2740531"/>
    <lineage>
        <taxon>Bacteria</taxon>
        <taxon>Pseudomonadati</taxon>
        <taxon>Pseudomonadota</taxon>
        <taxon>Gammaproteobacteria</taxon>
        <taxon>Pseudomonadales</taxon>
        <taxon>Pseudomonadaceae</taxon>
        <taxon>Pseudomonas</taxon>
    </lineage>
</organism>
<dbReference type="InterPro" id="IPR013766">
    <property type="entry name" value="Thioredoxin_domain"/>
</dbReference>
<dbReference type="EMBL" id="JABUHS010000143">
    <property type="protein sequence ID" value="NWN62615.1"/>
    <property type="molecule type" value="Genomic_DNA"/>
</dbReference>
<sequence>MSYFNAVIKDKEAFEQALDTPLTVFALFASEGCHACTLTLPWFVEITKAHHGKIKVLILDCANTPRHPKVVRIPTLLIYKQGQLMSALEGVTESALLQALAEFA</sequence>
<dbReference type="InterPro" id="IPR036249">
    <property type="entry name" value="Thioredoxin-like_sf"/>
</dbReference>
<dbReference type="Pfam" id="PF00085">
    <property type="entry name" value="Thioredoxin"/>
    <property type="match status" value="1"/>
</dbReference>
<proteinExistence type="predicted"/>
<dbReference type="CDD" id="cd02947">
    <property type="entry name" value="TRX_family"/>
    <property type="match status" value="1"/>
</dbReference>
<accession>A0A7Y8UZ06</accession>
<evidence type="ECO:0000313" key="3">
    <source>
        <dbReference type="Proteomes" id="UP000543908"/>
    </source>
</evidence>
<evidence type="ECO:0000259" key="1">
    <source>
        <dbReference type="Pfam" id="PF00085"/>
    </source>
</evidence>
<dbReference type="Proteomes" id="UP000543908">
    <property type="component" value="Unassembled WGS sequence"/>
</dbReference>
<dbReference type="SUPFAM" id="SSF52833">
    <property type="entry name" value="Thioredoxin-like"/>
    <property type="match status" value="1"/>
</dbReference>
<dbReference type="AlphaFoldDB" id="A0A7Y8UZ06"/>
<reference evidence="2 3" key="1">
    <citation type="submission" date="2020-05" db="EMBL/GenBank/DDBJ databases">
        <title>Onion-isolated Pseudomonas sp.</title>
        <authorList>
            <person name="Fujikawa T."/>
            <person name="Sawada H."/>
        </authorList>
    </citation>
    <scope>NUCLEOTIDE SEQUENCE [LARGE SCALE GENOMIC DNA]</scope>
    <source>
        <strain evidence="2 3">MAFF 301512</strain>
    </source>
</reference>
<dbReference type="Gene3D" id="3.40.30.10">
    <property type="entry name" value="Glutaredoxin"/>
    <property type="match status" value="1"/>
</dbReference>
<feature type="domain" description="Thioredoxin" evidence="1">
    <location>
        <begin position="8"/>
        <end position="100"/>
    </location>
</feature>
<protein>
    <submittedName>
        <fullName evidence="2">Thioredoxin family protein</fullName>
    </submittedName>
</protein>
<name>A0A7Y8UZ06_9PSED</name>
<comment type="caution">
    <text evidence="2">The sequence shown here is derived from an EMBL/GenBank/DDBJ whole genome shotgun (WGS) entry which is preliminary data.</text>
</comment>
<dbReference type="RefSeq" id="WP_058424178.1">
    <property type="nucleotide sequence ID" value="NZ_JABUHS010000143.1"/>
</dbReference>
<gene>
    <name evidence="2" type="ORF">HT123_16490</name>
</gene>
<evidence type="ECO:0000313" key="2">
    <source>
        <dbReference type="EMBL" id="NWN62615.1"/>
    </source>
</evidence>